<dbReference type="NCBIfam" id="TIGR02151">
    <property type="entry name" value="IPP_isom_2"/>
    <property type="match status" value="1"/>
</dbReference>
<dbReference type="GO" id="GO:0004452">
    <property type="term" value="F:isopentenyl-diphosphate delta-isomerase activity"/>
    <property type="evidence" value="ECO:0007669"/>
    <property type="project" value="UniProtKB-UniRule"/>
</dbReference>
<evidence type="ECO:0000259" key="12">
    <source>
        <dbReference type="Pfam" id="PF01070"/>
    </source>
</evidence>
<proteinExistence type="inferred from homology"/>
<feature type="binding site" evidence="11">
    <location>
        <begin position="288"/>
        <end position="289"/>
    </location>
    <ligand>
        <name>FMN</name>
        <dbReference type="ChEBI" id="CHEBI:58210"/>
    </ligand>
</feature>
<feature type="binding site" evidence="11">
    <location>
        <position position="99"/>
    </location>
    <ligand>
        <name>FMN</name>
        <dbReference type="ChEBI" id="CHEBI:58210"/>
    </ligand>
</feature>
<dbReference type="PANTHER" id="PTHR43665:SF1">
    <property type="entry name" value="ISOPENTENYL-DIPHOSPHATE DELTA-ISOMERASE"/>
    <property type="match status" value="1"/>
</dbReference>
<dbReference type="Proteomes" id="UP000518829">
    <property type="component" value="Unassembled WGS sequence"/>
</dbReference>
<comment type="cofactor">
    <cofactor evidence="11">
        <name>Mg(2+)</name>
        <dbReference type="ChEBI" id="CHEBI:18420"/>
    </cofactor>
</comment>
<feature type="binding site" evidence="11">
    <location>
        <begin position="12"/>
        <end position="13"/>
    </location>
    <ligand>
        <name>substrate</name>
    </ligand>
</feature>
<evidence type="ECO:0000256" key="3">
    <source>
        <dbReference type="ARBA" id="ARBA00022630"/>
    </source>
</evidence>
<feature type="binding site" evidence="11">
    <location>
        <position position="128"/>
    </location>
    <ligand>
        <name>FMN</name>
        <dbReference type="ChEBI" id="CHEBI:58210"/>
    </ligand>
</feature>
<keyword evidence="6 11" id="KW-0460">Magnesium</keyword>
<dbReference type="InterPro" id="IPR011179">
    <property type="entry name" value="IPdP_isomerase"/>
</dbReference>
<feature type="binding site" evidence="11">
    <location>
        <position position="190"/>
    </location>
    <ligand>
        <name>FMN</name>
        <dbReference type="ChEBI" id="CHEBI:58210"/>
    </ligand>
</feature>
<comment type="function">
    <text evidence="11">Involved in the biosynthesis of isoprenoids. Catalyzes the 1,3-allylic rearrangement of the homoallylic substrate isopentenyl (IPP) to its allylic isomer, dimethylallyl diphosphate (DMAPP).</text>
</comment>
<dbReference type="PIRSF" id="PIRSF003314">
    <property type="entry name" value="IPP_isomerase"/>
    <property type="match status" value="1"/>
</dbReference>
<dbReference type="AlphaFoldDB" id="A0A7X0ZGC7"/>
<feature type="domain" description="FMN-dependent dehydrogenase" evidence="12">
    <location>
        <begin position="160"/>
        <end position="334"/>
    </location>
</feature>
<dbReference type="EMBL" id="JAARZO010000001">
    <property type="protein sequence ID" value="MBC2286800.1"/>
    <property type="molecule type" value="Genomic_DNA"/>
</dbReference>
<keyword evidence="2 11" id="KW-0963">Cytoplasm</keyword>
<dbReference type="CDD" id="cd02811">
    <property type="entry name" value="IDI-2_FMN"/>
    <property type="match status" value="1"/>
</dbReference>
<protein>
    <recommendedName>
        <fullName evidence="11">Isopentenyl-diphosphate delta-isomerase</fullName>
        <shortName evidence="11">IPP isomerase</shortName>
        <ecNumber evidence="11">5.3.3.2</ecNumber>
    </recommendedName>
    <alternativeName>
        <fullName evidence="11">Isopentenyl diphosphate:dimethylallyl diphosphate isomerase</fullName>
    </alternativeName>
    <alternativeName>
        <fullName evidence="11">Isopentenyl pyrophosphate isomerase</fullName>
    </alternativeName>
    <alternativeName>
        <fullName evidence="11">Type 2 isopentenyl diphosphate isomerase</fullName>
        <shortName evidence="11">IDI-2</shortName>
    </alternativeName>
</protein>
<evidence type="ECO:0000313" key="16">
    <source>
        <dbReference type="Proteomes" id="UP000558070"/>
    </source>
</evidence>
<reference evidence="15 16" key="1">
    <citation type="submission" date="2020-03" db="EMBL/GenBank/DDBJ databases">
        <title>Soil Listeria distribution.</title>
        <authorList>
            <person name="Liao J."/>
            <person name="Wiedmann M."/>
        </authorList>
    </citation>
    <scope>NUCLEOTIDE SEQUENCE [LARGE SCALE GENOMIC DNA]</scope>
    <source>
        <strain evidence="14 16">FSL L7-0072</strain>
        <strain evidence="13 15">FSL L7-1699</strain>
    </source>
</reference>
<evidence type="ECO:0000256" key="1">
    <source>
        <dbReference type="ARBA" id="ARBA00001917"/>
    </source>
</evidence>
<dbReference type="GO" id="GO:0008299">
    <property type="term" value="P:isoprenoid biosynthetic process"/>
    <property type="evidence" value="ECO:0007669"/>
    <property type="project" value="UniProtKB-UniRule"/>
</dbReference>
<keyword evidence="15" id="KW-1185">Reference proteome</keyword>
<dbReference type="EC" id="5.3.3.2" evidence="11"/>
<evidence type="ECO:0000256" key="6">
    <source>
        <dbReference type="ARBA" id="ARBA00022842"/>
    </source>
</evidence>
<evidence type="ECO:0000313" key="13">
    <source>
        <dbReference type="EMBL" id="MBC1374243.1"/>
    </source>
</evidence>
<evidence type="ECO:0000313" key="15">
    <source>
        <dbReference type="Proteomes" id="UP000518829"/>
    </source>
</evidence>
<evidence type="ECO:0000256" key="10">
    <source>
        <dbReference type="ARBA" id="ARBA00025810"/>
    </source>
</evidence>
<evidence type="ECO:0000256" key="8">
    <source>
        <dbReference type="ARBA" id="ARBA00023229"/>
    </source>
</evidence>
<keyword evidence="8 11" id="KW-0414">Isoprene biosynthesis</keyword>
<gene>
    <name evidence="11" type="primary">fni</name>
    <name evidence="13" type="ORF">HB839_01745</name>
    <name evidence="14" type="ORF">HCB47_03980</name>
</gene>
<keyword evidence="9 11" id="KW-0413">Isomerase</keyword>
<feature type="binding site" evidence="11">
    <location>
        <position position="220"/>
    </location>
    <ligand>
        <name>FMN</name>
        <dbReference type="ChEBI" id="CHEBI:58210"/>
    </ligand>
</feature>
<keyword evidence="5 11" id="KW-0479">Metal-binding</keyword>
<dbReference type="GO" id="GO:0005737">
    <property type="term" value="C:cytoplasm"/>
    <property type="evidence" value="ECO:0007669"/>
    <property type="project" value="UniProtKB-SubCell"/>
</dbReference>
<comment type="similarity">
    <text evidence="11">Belongs to the IPP isomerase type 2 family.</text>
</comment>
<comment type="caution">
    <text evidence="11">Lacks conserved residue(s) required for the propagation of feature annotation.</text>
</comment>
<dbReference type="EMBL" id="JAARPH010000001">
    <property type="protein sequence ID" value="MBC1374243.1"/>
    <property type="molecule type" value="Genomic_DNA"/>
</dbReference>
<comment type="cofactor">
    <cofactor evidence="11">
        <name>NADPH</name>
        <dbReference type="ChEBI" id="CHEBI:57783"/>
    </cofactor>
</comment>
<feature type="binding site" evidence="11">
    <location>
        <begin position="267"/>
        <end position="269"/>
    </location>
    <ligand>
        <name>FMN</name>
        <dbReference type="ChEBI" id="CHEBI:58210"/>
    </ligand>
</feature>
<name>A0A7X0ZGC7_9LIST</name>
<dbReference type="SUPFAM" id="SSF51395">
    <property type="entry name" value="FMN-linked oxidoreductases"/>
    <property type="match status" value="1"/>
</dbReference>
<evidence type="ECO:0000256" key="9">
    <source>
        <dbReference type="ARBA" id="ARBA00023235"/>
    </source>
</evidence>
<dbReference type="Pfam" id="PF01070">
    <property type="entry name" value="FMN_dh"/>
    <property type="match status" value="1"/>
</dbReference>
<evidence type="ECO:0000313" key="14">
    <source>
        <dbReference type="EMBL" id="MBC2286800.1"/>
    </source>
</evidence>
<keyword evidence="3 11" id="KW-0285">Flavoprotein</keyword>
<feature type="binding site" evidence="11">
    <location>
        <begin position="69"/>
        <end position="71"/>
    </location>
    <ligand>
        <name>FMN</name>
        <dbReference type="ChEBI" id="CHEBI:58210"/>
    </ligand>
</feature>
<dbReference type="RefSeq" id="WP_185318712.1">
    <property type="nucleotide sequence ID" value="NZ_JAARPH010000001.1"/>
</dbReference>
<dbReference type="HAMAP" id="MF_00354">
    <property type="entry name" value="Idi_2"/>
    <property type="match status" value="1"/>
</dbReference>
<evidence type="ECO:0000256" key="4">
    <source>
        <dbReference type="ARBA" id="ARBA00022643"/>
    </source>
</evidence>
<evidence type="ECO:0000256" key="7">
    <source>
        <dbReference type="ARBA" id="ARBA00022857"/>
    </source>
</evidence>
<feature type="binding site" evidence="11">
    <location>
        <position position="159"/>
    </location>
    <ligand>
        <name>Mg(2+)</name>
        <dbReference type="ChEBI" id="CHEBI:18420"/>
    </ligand>
</feature>
<dbReference type="GO" id="GO:0010181">
    <property type="term" value="F:FMN binding"/>
    <property type="evidence" value="ECO:0007669"/>
    <property type="project" value="UniProtKB-UniRule"/>
</dbReference>
<feature type="binding site" evidence="11">
    <location>
        <position position="158"/>
    </location>
    <ligand>
        <name>substrate</name>
    </ligand>
</feature>
<dbReference type="InterPro" id="IPR013785">
    <property type="entry name" value="Aldolase_TIM"/>
</dbReference>
<dbReference type="GO" id="GO:0000287">
    <property type="term" value="F:magnesium ion binding"/>
    <property type="evidence" value="ECO:0007669"/>
    <property type="project" value="UniProtKB-UniRule"/>
</dbReference>
<evidence type="ECO:0000256" key="5">
    <source>
        <dbReference type="ARBA" id="ARBA00022723"/>
    </source>
</evidence>
<comment type="catalytic activity">
    <reaction evidence="11">
        <text>isopentenyl diphosphate = dimethylallyl diphosphate</text>
        <dbReference type="Rhea" id="RHEA:23284"/>
        <dbReference type="ChEBI" id="CHEBI:57623"/>
        <dbReference type="ChEBI" id="CHEBI:128769"/>
        <dbReference type="EC" id="5.3.3.2"/>
    </reaction>
</comment>
<dbReference type="GO" id="GO:0070402">
    <property type="term" value="F:NADPH binding"/>
    <property type="evidence" value="ECO:0007669"/>
    <property type="project" value="UniProtKB-UniRule"/>
</dbReference>
<dbReference type="Proteomes" id="UP000558070">
    <property type="component" value="Unassembled WGS sequence"/>
</dbReference>
<keyword evidence="7 11" id="KW-0521">NADP</keyword>
<keyword evidence="4 11" id="KW-0288">FMN</keyword>
<dbReference type="PANTHER" id="PTHR43665">
    <property type="entry name" value="ISOPENTENYL-DIPHOSPHATE DELTA-ISOMERASE"/>
    <property type="match status" value="1"/>
</dbReference>
<dbReference type="InterPro" id="IPR000262">
    <property type="entry name" value="FMN-dep_DH"/>
</dbReference>
<sequence length="358" mass="39554">MQKNDDLLRERRKDEHVALGVKQNEQLAPSSLEDLQLIGTSLPRYNVKDIDLKTTILGTTVPFPFYINAMTGGSRHTKKINAELAEIAREVAIPMAVGSQSAALKNSSLIDTYKIVRETNPNGVILSNISPEVAIQDGLRAIDMLEANALQIHINPAQELVMQEGDRSFSHWLTRIEEYVKLSPVPVVVKEVGFGMTRETVKTLADIGVQTVDLAGKGGTNFAKIENDRRRDQAYDFLLDWGVSTGQALLDMQHRDAPKIAYLASGGIRNPLDIVKALALGADSVGMAGQVIYSLKKDGVLKTIEKLEFWKEQLRGLFVLANAKNIRELKETSIIISGELAEWGKLRGIDMVQLANRK</sequence>
<accession>A0A7X0ZGC7</accession>
<evidence type="ECO:0000256" key="2">
    <source>
        <dbReference type="ARBA" id="ARBA00022490"/>
    </source>
</evidence>
<comment type="subcellular location">
    <subcellularLocation>
        <location evidence="11">Cytoplasm</location>
    </subcellularLocation>
</comment>
<evidence type="ECO:0000256" key="11">
    <source>
        <dbReference type="HAMAP-Rule" id="MF_00354"/>
    </source>
</evidence>
<comment type="subunit">
    <text evidence="10 11">Homooctamer. Dimer of tetramers.</text>
</comment>
<organism evidence="14 16">
    <name type="scientific">Listeria farberi</name>
    <dbReference type="NCBI Taxonomy" id="2713500"/>
    <lineage>
        <taxon>Bacteria</taxon>
        <taxon>Bacillati</taxon>
        <taxon>Bacillota</taxon>
        <taxon>Bacilli</taxon>
        <taxon>Bacillales</taxon>
        <taxon>Listeriaceae</taxon>
        <taxon>Listeria</taxon>
    </lineage>
</organism>
<comment type="caution">
    <text evidence="14">The sequence shown here is derived from an EMBL/GenBank/DDBJ whole genome shotgun (WGS) entry which is preliminary data.</text>
</comment>
<dbReference type="GO" id="GO:0016491">
    <property type="term" value="F:oxidoreductase activity"/>
    <property type="evidence" value="ECO:0007669"/>
    <property type="project" value="InterPro"/>
</dbReference>
<comment type="cofactor">
    <cofactor evidence="1 11">
        <name>FMN</name>
        <dbReference type="ChEBI" id="CHEBI:58210"/>
    </cofactor>
</comment>
<dbReference type="Gene3D" id="3.20.20.70">
    <property type="entry name" value="Aldolase class I"/>
    <property type="match status" value="1"/>
</dbReference>